<comment type="caution">
    <text evidence="12">Lacks conserved residue(s) required for the propagation of feature annotation.</text>
</comment>
<evidence type="ECO:0000256" key="6">
    <source>
        <dbReference type="ARBA" id="ARBA00022960"/>
    </source>
</evidence>
<evidence type="ECO:0000256" key="7">
    <source>
        <dbReference type="ARBA" id="ARBA00022984"/>
    </source>
</evidence>
<comment type="similarity">
    <text evidence="10 12">Belongs to the EPSP synthase family. MurA subfamily.</text>
</comment>
<evidence type="ECO:0000256" key="10">
    <source>
        <dbReference type="ARBA" id="ARBA00038367"/>
    </source>
</evidence>
<dbReference type="PANTHER" id="PTHR43783">
    <property type="entry name" value="UDP-N-ACETYLGLUCOSAMINE 1-CARBOXYVINYLTRANSFERASE"/>
    <property type="match status" value="1"/>
</dbReference>
<feature type="binding site" evidence="12">
    <location>
        <begin position="22"/>
        <end position="23"/>
    </location>
    <ligand>
        <name>phosphoenolpyruvate</name>
        <dbReference type="ChEBI" id="CHEBI:58702"/>
    </ligand>
</feature>
<keyword evidence="6 12" id="KW-0133">Cell shape</keyword>
<dbReference type="GO" id="GO:0008760">
    <property type="term" value="F:UDP-N-acetylglucosamine 1-carboxyvinyltransferase activity"/>
    <property type="evidence" value="ECO:0007669"/>
    <property type="project" value="UniProtKB-UniRule"/>
</dbReference>
<evidence type="ECO:0000256" key="2">
    <source>
        <dbReference type="ARBA" id="ARBA00004752"/>
    </source>
</evidence>
<dbReference type="PANTHER" id="PTHR43783:SF1">
    <property type="entry name" value="UDP-N-ACETYLGLUCOSAMINE 1-CARBOXYVINYLTRANSFERASE"/>
    <property type="match status" value="1"/>
</dbReference>
<keyword evidence="12" id="KW-0670">Pyruvate</keyword>
<feature type="binding site" evidence="12">
    <location>
        <position position="92"/>
    </location>
    <ligand>
        <name>UDP-N-acetyl-alpha-D-glucosamine</name>
        <dbReference type="ChEBI" id="CHEBI:57705"/>
    </ligand>
</feature>
<keyword evidence="5 12" id="KW-0808">Transferase</keyword>
<dbReference type="CDD" id="cd01555">
    <property type="entry name" value="UdpNAET"/>
    <property type="match status" value="1"/>
</dbReference>
<feature type="binding site" evidence="12">
    <location>
        <position position="303"/>
    </location>
    <ligand>
        <name>UDP-N-acetyl-alpha-D-glucosamine</name>
        <dbReference type="ChEBI" id="CHEBI:57705"/>
    </ligand>
</feature>
<keyword evidence="7 12" id="KW-0573">Peptidoglycan synthesis</keyword>
<organism evidence="14 15">
    <name type="scientific">Candidatus Buchananbacteria bacterium CG10_big_fil_rev_8_21_14_0_10_33_19</name>
    <dbReference type="NCBI Taxonomy" id="1974525"/>
    <lineage>
        <taxon>Bacteria</taxon>
        <taxon>Candidatus Buchananiibacteriota</taxon>
    </lineage>
</organism>
<keyword evidence="9 12" id="KW-0961">Cell wall biogenesis/degradation</keyword>
<dbReference type="HAMAP" id="MF_00111">
    <property type="entry name" value="MurA"/>
    <property type="match status" value="1"/>
</dbReference>
<dbReference type="InterPro" id="IPR005750">
    <property type="entry name" value="UDP_GlcNAc_COvinyl_MurA"/>
</dbReference>
<dbReference type="GO" id="GO:0005737">
    <property type="term" value="C:cytoplasm"/>
    <property type="evidence" value="ECO:0007669"/>
    <property type="project" value="UniProtKB-SubCell"/>
</dbReference>
<feature type="domain" description="Enolpyruvate transferase" evidence="13">
    <location>
        <begin position="8"/>
        <end position="405"/>
    </location>
</feature>
<evidence type="ECO:0000256" key="8">
    <source>
        <dbReference type="ARBA" id="ARBA00023306"/>
    </source>
</evidence>
<dbReference type="NCBIfam" id="TIGR01072">
    <property type="entry name" value="murA"/>
    <property type="match status" value="1"/>
</dbReference>
<dbReference type="Gene3D" id="3.65.10.10">
    <property type="entry name" value="Enolpyruvate transferase domain"/>
    <property type="match status" value="2"/>
</dbReference>
<evidence type="ECO:0000256" key="9">
    <source>
        <dbReference type="ARBA" id="ARBA00023316"/>
    </source>
</evidence>
<feature type="binding site" evidence="12">
    <location>
        <begin position="121"/>
        <end position="125"/>
    </location>
    <ligand>
        <name>UDP-N-acetyl-alpha-D-glucosamine</name>
        <dbReference type="ChEBI" id="CHEBI:57705"/>
    </ligand>
</feature>
<evidence type="ECO:0000256" key="11">
    <source>
        <dbReference type="ARBA" id="ARBA00047527"/>
    </source>
</evidence>
<dbReference type="GO" id="GO:0019277">
    <property type="term" value="P:UDP-N-acetylgalactosamine biosynthetic process"/>
    <property type="evidence" value="ECO:0007669"/>
    <property type="project" value="InterPro"/>
</dbReference>
<comment type="catalytic activity">
    <reaction evidence="11 12">
        <text>phosphoenolpyruvate + UDP-N-acetyl-alpha-D-glucosamine = UDP-N-acetyl-3-O-(1-carboxyvinyl)-alpha-D-glucosamine + phosphate</text>
        <dbReference type="Rhea" id="RHEA:18681"/>
        <dbReference type="ChEBI" id="CHEBI:43474"/>
        <dbReference type="ChEBI" id="CHEBI:57705"/>
        <dbReference type="ChEBI" id="CHEBI:58702"/>
        <dbReference type="ChEBI" id="CHEBI:68483"/>
        <dbReference type="EC" id="2.5.1.7"/>
    </reaction>
</comment>
<gene>
    <name evidence="12 14" type="primary">murA</name>
    <name evidence="14" type="ORF">COT80_01325</name>
</gene>
<proteinExistence type="inferred from homology"/>
<evidence type="ECO:0000256" key="12">
    <source>
        <dbReference type="HAMAP-Rule" id="MF_00111"/>
    </source>
</evidence>
<dbReference type="InterPro" id="IPR001986">
    <property type="entry name" value="Enolpyruvate_Tfrase_dom"/>
</dbReference>
<keyword evidence="4 12" id="KW-0132">Cell division</keyword>
<dbReference type="AlphaFoldDB" id="A0A2H0W4B7"/>
<name>A0A2H0W4B7_9BACT</name>
<dbReference type="InterPro" id="IPR050068">
    <property type="entry name" value="MurA_subfamily"/>
</dbReference>
<reference evidence="15" key="1">
    <citation type="submission" date="2017-09" db="EMBL/GenBank/DDBJ databases">
        <title>Depth-based differentiation of microbial function through sediment-hosted aquifers and enrichment of novel symbionts in the deep terrestrial subsurface.</title>
        <authorList>
            <person name="Probst A.J."/>
            <person name="Ladd B."/>
            <person name="Jarett J.K."/>
            <person name="Geller-Mcgrath D.E."/>
            <person name="Sieber C.M.K."/>
            <person name="Emerson J.B."/>
            <person name="Anantharaman K."/>
            <person name="Thomas B.C."/>
            <person name="Malmstrom R."/>
            <person name="Stieglmeier M."/>
            <person name="Klingl A."/>
            <person name="Woyke T."/>
            <person name="Ryan C.M."/>
            <person name="Banfield J.F."/>
        </authorList>
    </citation>
    <scope>NUCLEOTIDE SEQUENCE [LARGE SCALE GENOMIC DNA]</scope>
</reference>
<evidence type="ECO:0000256" key="5">
    <source>
        <dbReference type="ARBA" id="ARBA00022679"/>
    </source>
</evidence>
<comment type="caution">
    <text evidence="14">The sequence shown here is derived from an EMBL/GenBank/DDBJ whole genome shotgun (WGS) entry which is preliminary data.</text>
</comment>
<dbReference type="NCBIfam" id="NF006873">
    <property type="entry name" value="PRK09369.1"/>
    <property type="match status" value="1"/>
</dbReference>
<evidence type="ECO:0000259" key="13">
    <source>
        <dbReference type="Pfam" id="PF00275"/>
    </source>
</evidence>
<dbReference type="SUPFAM" id="SSF55205">
    <property type="entry name" value="EPT/RTPC-like"/>
    <property type="match status" value="1"/>
</dbReference>
<accession>A0A2H0W4B7</accession>
<dbReference type="EC" id="2.5.1.7" evidence="12"/>
<dbReference type="Proteomes" id="UP000229056">
    <property type="component" value="Unassembled WGS sequence"/>
</dbReference>
<evidence type="ECO:0000313" key="15">
    <source>
        <dbReference type="Proteomes" id="UP000229056"/>
    </source>
</evidence>
<feature type="modified residue" description="2-(S-cysteinyl)pyruvic acid O-phosphothioketal" evidence="12">
    <location>
        <position position="116"/>
    </location>
</feature>
<dbReference type="EMBL" id="PEZY01000005">
    <property type="protein sequence ID" value="PIS06196.1"/>
    <property type="molecule type" value="Genomic_DNA"/>
</dbReference>
<comment type="subcellular location">
    <subcellularLocation>
        <location evidence="1 12">Cytoplasm</location>
    </subcellularLocation>
</comment>
<dbReference type="UniPathway" id="UPA00219"/>
<comment type="function">
    <text evidence="12">Cell wall formation. Adds enolpyruvyl to UDP-N-acetylglucosamine.</text>
</comment>
<dbReference type="Pfam" id="PF00275">
    <property type="entry name" value="EPSP_synthase"/>
    <property type="match status" value="1"/>
</dbReference>
<keyword evidence="8 12" id="KW-0131">Cell cycle</keyword>
<evidence type="ECO:0000256" key="1">
    <source>
        <dbReference type="ARBA" id="ARBA00004496"/>
    </source>
</evidence>
<dbReference type="InterPro" id="IPR036968">
    <property type="entry name" value="Enolpyruvate_Tfrase_sf"/>
</dbReference>
<evidence type="ECO:0000313" key="14">
    <source>
        <dbReference type="EMBL" id="PIS06196.1"/>
    </source>
</evidence>
<comment type="pathway">
    <text evidence="2 12">Cell wall biogenesis; peptidoglycan biosynthesis.</text>
</comment>
<keyword evidence="3 12" id="KW-0963">Cytoplasm</keyword>
<evidence type="ECO:0000256" key="4">
    <source>
        <dbReference type="ARBA" id="ARBA00022618"/>
    </source>
</evidence>
<dbReference type="GO" id="GO:0009252">
    <property type="term" value="P:peptidoglycan biosynthetic process"/>
    <property type="evidence" value="ECO:0007669"/>
    <property type="project" value="UniProtKB-UniRule"/>
</dbReference>
<feature type="active site" description="Proton donor" evidence="12">
    <location>
        <position position="116"/>
    </location>
</feature>
<protein>
    <recommendedName>
        <fullName evidence="12">UDP-N-acetylglucosamine 1-carboxyvinyltransferase</fullName>
        <ecNumber evidence="12">2.5.1.7</ecNumber>
    </recommendedName>
    <alternativeName>
        <fullName evidence="12">Enoylpyruvate transferase</fullName>
    </alternativeName>
    <alternativeName>
        <fullName evidence="12">UDP-N-acetylglucosamine enolpyruvyl transferase</fullName>
        <shortName evidence="12">EPT</shortName>
    </alternativeName>
</protein>
<feature type="binding site" evidence="12">
    <location>
        <position position="325"/>
    </location>
    <ligand>
        <name>UDP-N-acetyl-alpha-D-glucosamine</name>
        <dbReference type="ChEBI" id="CHEBI:57705"/>
    </ligand>
</feature>
<dbReference type="InterPro" id="IPR013792">
    <property type="entry name" value="RNA3'P_cycl/enolpyr_Trfase_a/b"/>
</dbReference>
<dbReference type="GO" id="GO:0008360">
    <property type="term" value="P:regulation of cell shape"/>
    <property type="evidence" value="ECO:0007669"/>
    <property type="project" value="UniProtKB-KW"/>
</dbReference>
<evidence type="ECO:0000256" key="3">
    <source>
        <dbReference type="ARBA" id="ARBA00022490"/>
    </source>
</evidence>
<sequence>MEKYKISGSHQLSGEIKVAGAKNSALKILAASILSNETCQITNIPKIEDIKRMTEILESLGAKITWHDSTLEINPSKITKSTPDSDLVKKLRSSIMLAGPLLAKFGEVTMSHPGGCIIGKRPVDLFMSGFKAMGAEILDHGESFTIKAKKLKGAKIVLPKISVTVTESLMMTACLAEGTTTIINAAMEPEIPALADYLNKCGAKITGAGTPQITITGVDKLSAGTYELIPDRIEAGSFVMLGLATNSKIKISNCNPAHLETVLTILKNSGADLEIGPDYIITKTSHLHGTDIQTHEYPGFPTDLQAPFTVLMTQTNGRSLIHETIFEGRLFYTDKLNTMGADIIMCDPHRVIVNGKTKLYGKKLESPDLRAGMALIIAGLCAQGETIIDNIYQIERGYEDIVSRLKNIGAQIEKINE</sequence>
<dbReference type="GO" id="GO:0051301">
    <property type="term" value="P:cell division"/>
    <property type="evidence" value="ECO:0007669"/>
    <property type="project" value="UniProtKB-KW"/>
</dbReference>
<dbReference type="GO" id="GO:0071555">
    <property type="term" value="P:cell wall organization"/>
    <property type="evidence" value="ECO:0007669"/>
    <property type="project" value="UniProtKB-KW"/>
</dbReference>